<feature type="signal peptide" evidence="1">
    <location>
        <begin position="1"/>
        <end position="18"/>
    </location>
</feature>
<dbReference type="Gene3D" id="3.90.226.10">
    <property type="entry name" value="2-enoyl-CoA Hydratase, Chain A, domain 1"/>
    <property type="match status" value="1"/>
</dbReference>
<dbReference type="SMART" id="SM00245">
    <property type="entry name" value="TSPc"/>
    <property type="match status" value="1"/>
</dbReference>
<dbReference type="EMBL" id="JAIMJA010000006">
    <property type="protein sequence ID" value="MCE2594782.1"/>
    <property type="molecule type" value="Genomic_DNA"/>
</dbReference>
<dbReference type="PANTHER" id="PTHR32060">
    <property type="entry name" value="TAIL-SPECIFIC PROTEASE"/>
    <property type="match status" value="1"/>
</dbReference>
<keyword evidence="4" id="KW-1185">Reference proteome</keyword>
<gene>
    <name evidence="3" type="ORF">K6Y31_08125</name>
</gene>
<accession>A0ABS8W8U4</accession>
<feature type="domain" description="Tail specific protease" evidence="2">
    <location>
        <begin position="514"/>
        <end position="710"/>
    </location>
</feature>
<proteinExistence type="predicted"/>
<dbReference type="Pfam" id="PF03572">
    <property type="entry name" value="Peptidase_S41"/>
    <property type="match status" value="1"/>
</dbReference>
<dbReference type="InterPro" id="IPR005151">
    <property type="entry name" value="Tail-specific_protease"/>
</dbReference>
<comment type="caution">
    <text evidence="3">The sequence shown here is derived from an EMBL/GenBank/DDBJ whole genome shotgun (WGS) entry which is preliminary data.</text>
</comment>
<evidence type="ECO:0000256" key="1">
    <source>
        <dbReference type="SAM" id="SignalP"/>
    </source>
</evidence>
<evidence type="ECO:0000259" key="2">
    <source>
        <dbReference type="SMART" id="SM00245"/>
    </source>
</evidence>
<dbReference type="PANTHER" id="PTHR32060:SF30">
    <property type="entry name" value="CARBOXY-TERMINAL PROCESSING PROTEASE CTPA"/>
    <property type="match status" value="1"/>
</dbReference>
<keyword evidence="1" id="KW-0732">Signal</keyword>
<name>A0ABS8W8U4_9GAMM</name>
<dbReference type="Gene3D" id="2.60.120.260">
    <property type="entry name" value="Galactose-binding domain-like"/>
    <property type="match status" value="1"/>
</dbReference>
<protein>
    <recommendedName>
        <fullName evidence="2">Tail specific protease domain-containing protein</fullName>
    </recommendedName>
</protein>
<evidence type="ECO:0000313" key="4">
    <source>
        <dbReference type="Proteomes" id="UP001201273"/>
    </source>
</evidence>
<organism evidence="3 4">
    <name type="scientific">Motilimonas cestriensis</name>
    <dbReference type="NCBI Taxonomy" id="2742685"/>
    <lineage>
        <taxon>Bacteria</taxon>
        <taxon>Pseudomonadati</taxon>
        <taxon>Pseudomonadota</taxon>
        <taxon>Gammaproteobacteria</taxon>
        <taxon>Alteromonadales</taxon>
        <taxon>Alteromonadales genera incertae sedis</taxon>
        <taxon>Motilimonas</taxon>
    </lineage>
</organism>
<feature type="chain" id="PRO_5046427059" description="Tail specific protease domain-containing protein" evidence="1">
    <location>
        <begin position="19"/>
        <end position="746"/>
    </location>
</feature>
<dbReference type="SUPFAM" id="SSF52096">
    <property type="entry name" value="ClpP/crotonase"/>
    <property type="match status" value="1"/>
</dbReference>
<dbReference type="RefSeq" id="WP_233052302.1">
    <property type="nucleotide sequence ID" value="NZ_JAIMJA010000006.1"/>
</dbReference>
<sequence length="746" mass="84135">MVKLLYLFIFLFSASVHSNEIIDYSWKTVGSDHSPWQPFTPGSIEGFKTVDLEGKQVAVLDANATPNQDFIAFHQSLYQRIKGNRITLSGKIKTQDVSEHAGLWLRLDGSTGNLEFDNMIQKPIKGSQEWQEISVTLPLNNRTKSIYFGGLVIGTGKAWFDDLKLSIDDEVISSKHIFNHEIKPAEQEYAFHFGKPIDQSDLSQLQLTNTETFIKIWGLIKYNHNQVAAGNINMDKEFITLLPSILTATSTSEANELMASWLDTLGTINPCKDKCISDAEKALSEPALAWAIDQEKMGTELADKLLHIYKNRFFKEHFYLERAGNMTLFVNEVSYLDQQSGDLRMRLLTLARFWNTVHYFSPYNDLMSKPWQQKLPDLIVKLAKAKTHEQFFLATHYLLAANEDSHTQLNNVHLSFYESAFGGFFLPFVMERIDDKWVVNEVIDKQSKVKTGDIITAIGGVDLEATTQTLFPYMSASNDAVKFRQLSYFVNRVKTKSIEIEINGSKKLTEQALSGAELQQLTYNQEPTSLYDHPLTLTFDNRVGYINLAKANGENLNDIFAKFSKFDGIVLDLRNYPVFMPSTLLNKLSTSPYRFANFNVPTWNTPSTFSPINSNDGYFTPIYGNTVFKGRVIVLVDEKTQSRAEFTAMALRRLPKTLILGSQTAGTDGEAISLALPYAGWSTDITGLEVTGPEGAQVQKVGIIPDVVVEQKIEDLATQDDTQLNEAVKWIQSPEFLQKTPSKIQI</sequence>
<dbReference type="Proteomes" id="UP001201273">
    <property type="component" value="Unassembled WGS sequence"/>
</dbReference>
<dbReference type="InterPro" id="IPR029045">
    <property type="entry name" value="ClpP/crotonase-like_dom_sf"/>
</dbReference>
<evidence type="ECO:0000313" key="3">
    <source>
        <dbReference type="EMBL" id="MCE2594782.1"/>
    </source>
</evidence>
<reference evidence="3 4" key="1">
    <citation type="journal article" date="2022" name="Environ. Microbiol. Rep.">
        <title>Eco-phylogenetic analyses reveal divergent evolution of vitamin B12 metabolism in the marine bacterial family 'Psychromonadaceae'.</title>
        <authorList>
            <person name="Jin X."/>
            <person name="Yang Y."/>
            <person name="Cao H."/>
            <person name="Gao B."/>
            <person name="Zhao Z."/>
        </authorList>
    </citation>
    <scope>NUCLEOTIDE SEQUENCE [LARGE SCALE GENOMIC DNA]</scope>
    <source>
        <strain evidence="3 4">MKS20</strain>
    </source>
</reference>